<keyword evidence="3" id="KW-0614">Plasmid</keyword>
<reference evidence="2 4" key="1">
    <citation type="submission" date="2020-06" db="EMBL/GenBank/DDBJ databases">
        <title>Anoxygenic phototrophic Chloroflexota member uses a Type I reaction center.</title>
        <authorList>
            <person name="Tsuji J.M."/>
            <person name="Shaw N.A."/>
            <person name="Nagashima S."/>
            <person name="Venkiteswaran J."/>
            <person name="Schiff S.L."/>
            <person name="Hanada S."/>
            <person name="Tank M."/>
            <person name="Neufeld J.D."/>
        </authorList>
    </citation>
    <scope>NUCLEOTIDE SEQUENCE [LARGE SCALE GENOMIC DNA]</scope>
    <source>
        <strain evidence="2">L227-S17</strain>
    </source>
</reference>
<evidence type="ECO:0000313" key="3">
    <source>
        <dbReference type="EMBL" id="WJW70243.1"/>
    </source>
</evidence>
<evidence type="ECO:0000313" key="5">
    <source>
        <dbReference type="Proteomes" id="UP001431572"/>
    </source>
</evidence>
<reference evidence="3" key="2">
    <citation type="journal article" date="2024" name="Nature">
        <title>Anoxygenic phototroph of the Chloroflexota uses a type I reaction centre.</title>
        <authorList>
            <person name="Tsuji J.M."/>
            <person name="Shaw N.A."/>
            <person name="Nagashima S."/>
            <person name="Venkiteswaran J.J."/>
            <person name="Schiff S.L."/>
            <person name="Watanabe T."/>
            <person name="Fukui M."/>
            <person name="Hanada S."/>
            <person name="Tank M."/>
            <person name="Neufeld J.D."/>
        </authorList>
    </citation>
    <scope>NUCLEOTIDE SEQUENCE</scope>
    <source>
        <strain evidence="3">L227-S17</strain>
        <plasmid evidence="3 5">unnamed1</plasmid>
    </source>
</reference>
<gene>
    <name evidence="1" type="ORF">HXX08_12900</name>
    <name evidence="2" type="ORF">HXX08_12915</name>
    <name evidence="3" type="ORF">OZ401_004764</name>
</gene>
<sequence length="66" mass="7323">MFVVLLIIYQISQFLAFSASISHTSVVLAMDGSTVGQDCMALMVNVVYQERALRLGYLVVRGKRVI</sequence>
<dbReference type="EMBL" id="JACATZ010000001">
    <property type="protein sequence ID" value="NWJ46770.1"/>
    <property type="molecule type" value="Genomic_DNA"/>
</dbReference>
<evidence type="ECO:0000313" key="4">
    <source>
        <dbReference type="Proteomes" id="UP000521676"/>
    </source>
</evidence>
<dbReference type="RefSeq" id="WP_341472119.1">
    <property type="nucleotide sequence ID" value="NZ_CP128401.1"/>
</dbReference>
<dbReference type="Proteomes" id="UP001431572">
    <property type="component" value="Plasmid unnamed1"/>
</dbReference>
<dbReference type="AlphaFoldDB" id="A0A8T7M3Y2"/>
<accession>A0A8T7M3Y2</accession>
<proteinExistence type="predicted"/>
<evidence type="ECO:0000313" key="1">
    <source>
        <dbReference type="EMBL" id="NWJ46770.1"/>
    </source>
</evidence>
<geneLocation type="plasmid" evidence="3 5">
    <name>unnamed1</name>
</geneLocation>
<dbReference type="EMBL" id="CP128401">
    <property type="protein sequence ID" value="WJW70243.1"/>
    <property type="molecule type" value="Genomic_DNA"/>
</dbReference>
<organism evidence="2 4">
    <name type="scientific">Candidatus Chlorohelix allophototropha</name>
    <dbReference type="NCBI Taxonomy" id="3003348"/>
    <lineage>
        <taxon>Bacteria</taxon>
        <taxon>Bacillati</taxon>
        <taxon>Chloroflexota</taxon>
        <taxon>Chloroflexia</taxon>
        <taxon>Candidatus Chloroheliales</taxon>
        <taxon>Candidatus Chloroheliaceae</taxon>
        <taxon>Candidatus Chlorohelix</taxon>
    </lineage>
</organism>
<evidence type="ECO:0000313" key="2">
    <source>
        <dbReference type="EMBL" id="NWJ46773.1"/>
    </source>
</evidence>
<keyword evidence="5" id="KW-1185">Reference proteome</keyword>
<dbReference type="Proteomes" id="UP000521676">
    <property type="component" value="Unassembled WGS sequence"/>
</dbReference>
<name>A0A8T7M3Y2_9CHLR</name>
<protein>
    <submittedName>
        <fullName evidence="2">Uncharacterized protein</fullName>
    </submittedName>
</protein>
<dbReference type="EMBL" id="JACATZ010000001">
    <property type="protein sequence ID" value="NWJ46773.1"/>
    <property type="molecule type" value="Genomic_DNA"/>
</dbReference>